<dbReference type="eggNOG" id="ENOG502ZPF6">
    <property type="taxonomic scope" value="Bacteria"/>
</dbReference>
<name>A0A023BXL3_9FLAO</name>
<evidence type="ECO:0000313" key="2">
    <source>
        <dbReference type="EMBL" id="EZH74684.1"/>
    </source>
</evidence>
<dbReference type="RefSeq" id="WP_131248798.1">
    <property type="nucleotide sequence ID" value="NZ_AQRA01000003.1"/>
</dbReference>
<proteinExistence type="predicted"/>
<dbReference type="InterPro" id="IPR057561">
    <property type="entry name" value="NADase_transloc"/>
</dbReference>
<dbReference type="AlphaFoldDB" id="A0A023BXL3"/>
<dbReference type="Pfam" id="PF25302">
    <property type="entry name" value="NADase_transloc"/>
    <property type="match status" value="1"/>
</dbReference>
<dbReference type="NCBIfam" id="NF047619">
    <property type="entry name" value="NADase_discoid"/>
    <property type="match status" value="1"/>
</dbReference>
<sequence>MNVIIGIQWIILLISSPLFSQNIKISRDSLVNIVEFDGAFYNKYTLKRLIVDSCKVSSVLRNKSQDYSKNNLIDDNDRTAWVEGLSDSGIGEKIRITFKDKNALPYVIRIVPGYLKSEEIWYNNNRVAKITIRTIGIEVDSEYIIDEWKNVNFRKDSLSKVSISPQYIDISQNYIQHMGYNDFMAIEFEIMEVDTIGAIYDDTCISEISFYEIDKLIKTYSPDEYEKIKN</sequence>
<evidence type="ECO:0000313" key="3">
    <source>
        <dbReference type="Proteomes" id="UP000023541"/>
    </source>
</evidence>
<protein>
    <recommendedName>
        <fullName evidence="1">NAD glycohydrolase translocation F5/8 type C domain-containing protein</fullName>
    </recommendedName>
</protein>
<keyword evidence="3" id="KW-1185">Reference proteome</keyword>
<comment type="caution">
    <text evidence="2">The sequence shown here is derived from an EMBL/GenBank/DDBJ whole genome shotgun (WGS) entry which is preliminary data.</text>
</comment>
<dbReference type="STRING" id="1317122.ATO12_13025"/>
<gene>
    <name evidence="2" type="ORF">ATO12_13025</name>
</gene>
<dbReference type="OrthoDB" id="9784548at2"/>
<feature type="domain" description="NAD glycohydrolase translocation F5/8 type C" evidence="1">
    <location>
        <begin position="51"/>
        <end position="211"/>
    </location>
</feature>
<evidence type="ECO:0000259" key="1">
    <source>
        <dbReference type="Pfam" id="PF25302"/>
    </source>
</evidence>
<organism evidence="2 3">
    <name type="scientific">Aquimarina atlantica</name>
    <dbReference type="NCBI Taxonomy" id="1317122"/>
    <lineage>
        <taxon>Bacteria</taxon>
        <taxon>Pseudomonadati</taxon>
        <taxon>Bacteroidota</taxon>
        <taxon>Flavobacteriia</taxon>
        <taxon>Flavobacteriales</taxon>
        <taxon>Flavobacteriaceae</taxon>
        <taxon>Aquimarina</taxon>
    </lineage>
</organism>
<reference evidence="2 3" key="1">
    <citation type="submission" date="2014-04" db="EMBL/GenBank/DDBJ databases">
        <title>Aquimarina sp. 22II-S11-z7 Genome Sequencing.</title>
        <authorList>
            <person name="Lai Q."/>
        </authorList>
    </citation>
    <scope>NUCLEOTIDE SEQUENCE [LARGE SCALE GENOMIC DNA]</scope>
    <source>
        <strain evidence="2 3">22II-S11-z7</strain>
    </source>
</reference>
<dbReference type="Proteomes" id="UP000023541">
    <property type="component" value="Unassembled WGS sequence"/>
</dbReference>
<dbReference type="EMBL" id="AQRA01000003">
    <property type="protein sequence ID" value="EZH74684.1"/>
    <property type="molecule type" value="Genomic_DNA"/>
</dbReference>
<accession>A0A023BXL3</accession>